<dbReference type="ESTHER" id="ophp1-s3bzg8">
    <property type="family name" value="Fungal_carboxylesterase_lipase"/>
</dbReference>
<dbReference type="Gene3D" id="3.40.50.1820">
    <property type="entry name" value="alpha/beta hydrolase"/>
    <property type="match status" value="1"/>
</dbReference>
<dbReference type="AlphaFoldDB" id="S3BZG8"/>
<keyword evidence="5" id="KW-0812">Transmembrane</keyword>
<dbReference type="EC" id="3.1.1.-" evidence="3"/>
<dbReference type="Pfam" id="PF00135">
    <property type="entry name" value="COesterase"/>
    <property type="match status" value="1"/>
</dbReference>
<reference evidence="7 8" key="1">
    <citation type="journal article" date="2013" name="BMC Genomics">
        <title>The genome and transcriptome of the pine saprophyte Ophiostoma piceae, and a comparison with the bark beetle-associated pine pathogen Grosmannia clavigera.</title>
        <authorList>
            <person name="Haridas S."/>
            <person name="Wang Y."/>
            <person name="Lim L."/>
            <person name="Massoumi Alamouti S."/>
            <person name="Jackman S."/>
            <person name="Docking R."/>
            <person name="Robertson G."/>
            <person name="Birol I."/>
            <person name="Bohlmann J."/>
            <person name="Breuil C."/>
        </authorList>
    </citation>
    <scope>NUCLEOTIDE SEQUENCE [LARGE SCALE GENOMIC DNA]</scope>
    <source>
        <strain evidence="7 8">UAMH 11346</strain>
    </source>
</reference>
<evidence type="ECO:0000256" key="2">
    <source>
        <dbReference type="ARBA" id="ARBA00022801"/>
    </source>
</evidence>
<dbReference type="InterPro" id="IPR029058">
    <property type="entry name" value="AB_hydrolase_fold"/>
</dbReference>
<dbReference type="OMA" id="WTPCIDG"/>
<feature type="transmembrane region" description="Helical" evidence="5">
    <location>
        <begin position="42"/>
        <end position="65"/>
    </location>
</feature>
<evidence type="ECO:0000256" key="4">
    <source>
        <dbReference type="SAM" id="MobiDB-lite"/>
    </source>
</evidence>
<dbReference type="OrthoDB" id="408631at2759"/>
<dbReference type="EMBL" id="KE148158">
    <property type="protein sequence ID" value="EPE04851.1"/>
    <property type="molecule type" value="Genomic_DNA"/>
</dbReference>
<evidence type="ECO:0000313" key="8">
    <source>
        <dbReference type="Proteomes" id="UP000016923"/>
    </source>
</evidence>
<dbReference type="PROSITE" id="PS00941">
    <property type="entry name" value="CARBOXYLESTERASE_B_2"/>
    <property type="match status" value="1"/>
</dbReference>
<dbReference type="STRING" id="1262450.S3BZG8"/>
<proteinExistence type="inferred from homology"/>
<dbReference type="InterPro" id="IPR019819">
    <property type="entry name" value="Carboxylesterase_B_CS"/>
</dbReference>
<feature type="region of interest" description="Disordered" evidence="4">
    <location>
        <begin position="1"/>
        <end position="22"/>
    </location>
</feature>
<sequence>MASASDAVHGDGHLEPSSSAKDQAKHHSLAAYWKSRSATARCILVSAAVAAVALIAVSIAVGVVFGRRNSSSGSSSGTNATSVPLTVNLGYASYTGTRLSVQPPGIGSNRNTSADSEADSISVTRFLGMRYAAPPLGSLRWRAPAAPLTTSQAQPAQAVGPHCLGMGPKIPASQSEDCLFVNVWAPTNISVSKPKAVWVFIQGGGYTSNSNPDFDGADVVARSGGELVFVNFNYRVGLYGFLAGAQVVADGDLNVGLLDQRALLQWVRTHIAQFGGDPGRVVLHGGSAGAGSAVLQSIAYGGRNDSLFVGLVAESVFLPTNPLCSTLEYKFVRAVNGTSCASSTSSQPDLDCLRGLSTKELQVVNTPSSLKNATDTPSFYWGPCVDGEFLQDRPYTMFQDGRFVRVPMVFGTATNEGSIFTPNAESLDDAATFMINNYPSLGSLAESGPNTTASSTTAAASVLAEYYPVADAQFTSASMRSTWFPSLSAAYGELTFICGQVLLLQMVSSLSLLPAFAYRFNMQDPGDVANGLGTVHMMDGAAIFGPDNVDCCPPASYYGADIQGNPGLVPVMMDYYISFVLTLDPNAMRFSGSAAMDEWTSTAKSRLVITTGSNQAMETVPVDQDARCRAWLDLVDLTEQ</sequence>
<accession>S3BZG8</accession>
<name>S3BZG8_OPHP1</name>
<keyword evidence="2 3" id="KW-0378">Hydrolase</keyword>
<organism evidence="7 8">
    <name type="scientific">Ophiostoma piceae (strain UAMH 11346)</name>
    <name type="common">Sap stain fungus</name>
    <dbReference type="NCBI Taxonomy" id="1262450"/>
    <lineage>
        <taxon>Eukaryota</taxon>
        <taxon>Fungi</taxon>
        <taxon>Dikarya</taxon>
        <taxon>Ascomycota</taxon>
        <taxon>Pezizomycotina</taxon>
        <taxon>Sordariomycetes</taxon>
        <taxon>Sordariomycetidae</taxon>
        <taxon>Ophiostomatales</taxon>
        <taxon>Ophiostomataceae</taxon>
        <taxon>Ophiostoma</taxon>
    </lineage>
</organism>
<feature type="domain" description="Carboxylesterase type B" evidence="6">
    <location>
        <begin position="117"/>
        <end position="619"/>
    </location>
</feature>
<evidence type="ECO:0000313" key="7">
    <source>
        <dbReference type="EMBL" id="EPE04851.1"/>
    </source>
</evidence>
<gene>
    <name evidence="7" type="ORF">F503_00005</name>
</gene>
<dbReference type="HOGENOM" id="CLU_006586_10_7_1"/>
<keyword evidence="5" id="KW-0472">Membrane</keyword>
<comment type="similarity">
    <text evidence="1 3">Belongs to the type-B carboxylesterase/lipase family.</text>
</comment>
<evidence type="ECO:0000256" key="3">
    <source>
        <dbReference type="RuleBase" id="RU361235"/>
    </source>
</evidence>
<dbReference type="PANTHER" id="PTHR11559">
    <property type="entry name" value="CARBOXYLESTERASE"/>
    <property type="match status" value="1"/>
</dbReference>
<dbReference type="VEuPathDB" id="FungiDB:F503_00005"/>
<evidence type="ECO:0000259" key="6">
    <source>
        <dbReference type="Pfam" id="PF00135"/>
    </source>
</evidence>
<evidence type="ECO:0000256" key="1">
    <source>
        <dbReference type="ARBA" id="ARBA00005964"/>
    </source>
</evidence>
<dbReference type="InterPro" id="IPR019826">
    <property type="entry name" value="Carboxylesterase_B_AS"/>
</dbReference>
<dbReference type="PROSITE" id="PS00122">
    <property type="entry name" value="CARBOXYLESTERASE_B_1"/>
    <property type="match status" value="1"/>
</dbReference>
<dbReference type="eggNOG" id="KOG4389">
    <property type="taxonomic scope" value="Eukaryota"/>
</dbReference>
<dbReference type="InterPro" id="IPR050309">
    <property type="entry name" value="Type-B_Carboxylest/Lipase"/>
</dbReference>
<protein>
    <recommendedName>
        <fullName evidence="3">Carboxylic ester hydrolase</fullName>
        <ecNumber evidence="3">3.1.1.-</ecNumber>
    </recommendedName>
</protein>
<dbReference type="Proteomes" id="UP000016923">
    <property type="component" value="Unassembled WGS sequence"/>
</dbReference>
<dbReference type="InterPro" id="IPR002018">
    <property type="entry name" value="CarbesteraseB"/>
</dbReference>
<dbReference type="SUPFAM" id="SSF53474">
    <property type="entry name" value="alpha/beta-Hydrolases"/>
    <property type="match status" value="1"/>
</dbReference>
<evidence type="ECO:0000256" key="5">
    <source>
        <dbReference type="SAM" id="Phobius"/>
    </source>
</evidence>
<keyword evidence="5" id="KW-1133">Transmembrane helix</keyword>
<dbReference type="GO" id="GO:0016787">
    <property type="term" value="F:hydrolase activity"/>
    <property type="evidence" value="ECO:0007669"/>
    <property type="project" value="UniProtKB-KW"/>
</dbReference>
<keyword evidence="8" id="KW-1185">Reference proteome</keyword>